<feature type="non-terminal residue" evidence="1">
    <location>
        <position position="1"/>
    </location>
</feature>
<evidence type="ECO:0000313" key="2">
    <source>
        <dbReference type="Proteomes" id="UP001211065"/>
    </source>
</evidence>
<evidence type="ECO:0000313" key="1">
    <source>
        <dbReference type="EMBL" id="KAJ3220859.1"/>
    </source>
</evidence>
<dbReference type="AlphaFoldDB" id="A0AAD5U1C0"/>
<reference evidence="1" key="1">
    <citation type="submission" date="2020-05" db="EMBL/GenBank/DDBJ databases">
        <title>Phylogenomic resolution of chytrid fungi.</title>
        <authorList>
            <person name="Stajich J.E."/>
            <person name="Amses K."/>
            <person name="Simmons R."/>
            <person name="Seto K."/>
            <person name="Myers J."/>
            <person name="Bonds A."/>
            <person name="Quandt C.A."/>
            <person name="Barry K."/>
            <person name="Liu P."/>
            <person name="Grigoriev I."/>
            <person name="Longcore J.E."/>
            <person name="James T.Y."/>
        </authorList>
    </citation>
    <scope>NUCLEOTIDE SEQUENCE</scope>
    <source>
        <strain evidence="1">JEL0476</strain>
    </source>
</reference>
<protein>
    <submittedName>
        <fullName evidence="1">Uncharacterized protein</fullName>
    </submittedName>
</protein>
<name>A0AAD5U1C0_9FUNG</name>
<dbReference type="EMBL" id="JADGJW010000268">
    <property type="protein sequence ID" value="KAJ3220859.1"/>
    <property type="molecule type" value="Genomic_DNA"/>
</dbReference>
<dbReference type="Proteomes" id="UP001211065">
    <property type="component" value="Unassembled WGS sequence"/>
</dbReference>
<sequence>CYRKLREGLFSSAMYDDFIVQVYEESVDNCFNALLNSNINLHIYRSELIKCLAILINDIYPSFKGTEKVDFCS</sequence>
<gene>
    <name evidence="1" type="ORF">HK099_003950</name>
</gene>
<keyword evidence="2" id="KW-1185">Reference proteome</keyword>
<accession>A0AAD5U1C0</accession>
<proteinExistence type="predicted"/>
<comment type="caution">
    <text evidence="1">The sequence shown here is derived from an EMBL/GenBank/DDBJ whole genome shotgun (WGS) entry which is preliminary data.</text>
</comment>
<organism evidence="1 2">
    <name type="scientific">Clydaea vesicula</name>
    <dbReference type="NCBI Taxonomy" id="447962"/>
    <lineage>
        <taxon>Eukaryota</taxon>
        <taxon>Fungi</taxon>
        <taxon>Fungi incertae sedis</taxon>
        <taxon>Chytridiomycota</taxon>
        <taxon>Chytridiomycota incertae sedis</taxon>
        <taxon>Chytridiomycetes</taxon>
        <taxon>Lobulomycetales</taxon>
        <taxon>Lobulomycetaceae</taxon>
        <taxon>Clydaea</taxon>
    </lineage>
</organism>